<dbReference type="HOGENOM" id="CLU_1214913_0_0_1"/>
<organism evidence="2 3">
    <name type="scientific">Hypocrea jecorina (strain ATCC 56765 / BCRC 32924 / NRRL 11460 / Rut C-30)</name>
    <name type="common">Trichoderma reesei</name>
    <dbReference type="NCBI Taxonomy" id="1344414"/>
    <lineage>
        <taxon>Eukaryota</taxon>
        <taxon>Fungi</taxon>
        <taxon>Dikarya</taxon>
        <taxon>Ascomycota</taxon>
        <taxon>Pezizomycotina</taxon>
        <taxon>Sordariomycetes</taxon>
        <taxon>Hypocreomycetidae</taxon>
        <taxon>Hypocreales</taxon>
        <taxon>Hypocreaceae</taxon>
        <taxon>Trichoderma</taxon>
    </lineage>
</organism>
<keyword evidence="1" id="KW-0472">Membrane</keyword>
<feature type="transmembrane region" description="Helical" evidence="1">
    <location>
        <begin position="24"/>
        <end position="45"/>
    </location>
</feature>
<gene>
    <name evidence="2" type="ORF">M419DRAFT_8801</name>
</gene>
<dbReference type="OrthoDB" id="4900088at2759"/>
<evidence type="ECO:0000313" key="3">
    <source>
        <dbReference type="Proteomes" id="UP000024376"/>
    </source>
</evidence>
<accession>A0A024S923</accession>
<evidence type="ECO:0000256" key="1">
    <source>
        <dbReference type="SAM" id="Phobius"/>
    </source>
</evidence>
<protein>
    <submittedName>
        <fullName evidence="2">Uncharacterized protein</fullName>
    </submittedName>
</protein>
<proteinExistence type="predicted"/>
<feature type="transmembrane region" description="Helical" evidence="1">
    <location>
        <begin position="171"/>
        <end position="190"/>
    </location>
</feature>
<dbReference type="EMBL" id="KI911147">
    <property type="protein sequence ID" value="ETS01840.1"/>
    <property type="molecule type" value="Genomic_DNA"/>
</dbReference>
<reference evidence="3" key="1">
    <citation type="journal article" date="2013" name="Ind. Biotechnol.">
        <title>Comparative genomics analysis of Trichoderma reesei strains.</title>
        <authorList>
            <person name="Koike H."/>
            <person name="Aerts A."/>
            <person name="LaButti K."/>
            <person name="Grigoriev I.V."/>
            <person name="Baker S.E."/>
        </authorList>
    </citation>
    <scope>NUCLEOTIDE SEQUENCE [LARGE SCALE GENOMIC DNA]</scope>
    <source>
        <strain evidence="3">ATCC 56765 / BCRC 32924 / NRRL 11460 / Rut C-30</strain>
    </source>
</reference>
<sequence>MAPFTLGIPTDYSLDNLKNEFTILLYRVGSVSFELLAFVVGALWAGMQRRLLLHLTAMLSGIQWNDAATRYEDPDNWFPEHDDRPSRNSHKSRERLIYIMLYLSMYINSLALGVSVSTETFLVRLAIASVPLVLPFRFYLEWPLASKLVLMWWAKITLAETISWVNSALYLAFPVLSTCAVLGTFFELLGQRLEEMEPPKQPRPYILVETWRVSLPMLKDVLPKVWNDVFLDSVLK</sequence>
<dbReference type="Proteomes" id="UP000024376">
    <property type="component" value="Unassembled WGS sequence"/>
</dbReference>
<keyword evidence="1" id="KW-1133">Transmembrane helix</keyword>
<dbReference type="AlphaFoldDB" id="A0A024S923"/>
<dbReference type="KEGG" id="trr:M419DRAFT_8801"/>
<evidence type="ECO:0000313" key="2">
    <source>
        <dbReference type="EMBL" id="ETS01840.1"/>
    </source>
</evidence>
<feature type="transmembrane region" description="Helical" evidence="1">
    <location>
        <begin position="121"/>
        <end position="140"/>
    </location>
</feature>
<keyword evidence="1" id="KW-0812">Transmembrane</keyword>
<name>A0A024S923_HYPJR</name>
<feature type="transmembrane region" description="Helical" evidence="1">
    <location>
        <begin position="96"/>
        <end position="115"/>
    </location>
</feature>